<reference evidence="1 2" key="1">
    <citation type="journal article" date="2013" name="PLoS Genet.">
        <title>Comparative genome structure, secondary metabolite, and effector coding capacity across Cochliobolus pathogens.</title>
        <authorList>
            <person name="Condon B.J."/>
            <person name="Leng Y."/>
            <person name="Wu D."/>
            <person name="Bushley K.E."/>
            <person name="Ohm R.A."/>
            <person name="Otillar R."/>
            <person name="Martin J."/>
            <person name="Schackwitz W."/>
            <person name="Grimwood J."/>
            <person name="MohdZainudin N."/>
            <person name="Xue C."/>
            <person name="Wang R."/>
            <person name="Manning V.A."/>
            <person name="Dhillon B."/>
            <person name="Tu Z.J."/>
            <person name="Steffenson B.J."/>
            <person name="Salamov A."/>
            <person name="Sun H."/>
            <person name="Lowry S."/>
            <person name="LaButti K."/>
            <person name="Han J."/>
            <person name="Copeland A."/>
            <person name="Lindquist E."/>
            <person name="Barry K."/>
            <person name="Schmutz J."/>
            <person name="Baker S.E."/>
            <person name="Ciuffetti L.M."/>
            <person name="Grigoriev I.V."/>
            <person name="Zhong S."/>
            <person name="Turgeon B.G."/>
        </authorList>
    </citation>
    <scope>NUCLEOTIDE SEQUENCE [LARGE SCALE GENOMIC DNA]</scope>
    <source>
        <strain evidence="1 2">FI3</strain>
    </source>
</reference>
<evidence type="ECO:0008006" key="3">
    <source>
        <dbReference type="Google" id="ProtNLM"/>
    </source>
</evidence>
<dbReference type="RefSeq" id="XP_014550390.1">
    <property type="nucleotide sequence ID" value="XM_014694904.1"/>
</dbReference>
<accession>W7DXP5</accession>
<name>W7DXP5_BIPV3</name>
<dbReference type="GeneID" id="26250774"/>
<gene>
    <name evidence="1" type="ORF">COCVIDRAFT_115575</name>
</gene>
<protein>
    <recommendedName>
        <fullName evidence="3">HTH psq-type domain-containing protein</fullName>
    </recommendedName>
</protein>
<evidence type="ECO:0000313" key="1">
    <source>
        <dbReference type="EMBL" id="EUN20816.1"/>
    </source>
</evidence>
<dbReference type="EMBL" id="KI968885">
    <property type="protein sequence ID" value="EUN20816.1"/>
    <property type="molecule type" value="Genomic_DNA"/>
</dbReference>
<dbReference type="HOGENOM" id="CLU_013929_17_3_1"/>
<keyword evidence="2" id="KW-1185">Reference proteome</keyword>
<proteinExistence type="predicted"/>
<evidence type="ECO:0000313" key="2">
    <source>
        <dbReference type="Proteomes" id="UP000054337"/>
    </source>
</evidence>
<dbReference type="AlphaFoldDB" id="W7DXP5"/>
<organism evidence="1 2">
    <name type="scientific">Bipolaris victoriae (strain FI3)</name>
    <name type="common">Victoria blight of oats agent</name>
    <name type="synonym">Cochliobolus victoriae</name>
    <dbReference type="NCBI Taxonomy" id="930091"/>
    <lineage>
        <taxon>Eukaryota</taxon>
        <taxon>Fungi</taxon>
        <taxon>Dikarya</taxon>
        <taxon>Ascomycota</taxon>
        <taxon>Pezizomycotina</taxon>
        <taxon>Dothideomycetes</taxon>
        <taxon>Pleosporomycetidae</taxon>
        <taxon>Pleosporales</taxon>
        <taxon>Pleosporineae</taxon>
        <taxon>Pleosporaceae</taxon>
        <taxon>Bipolaris</taxon>
    </lineage>
</organism>
<dbReference type="Proteomes" id="UP000054337">
    <property type="component" value="Unassembled WGS sequence"/>
</dbReference>
<sequence length="80" mass="9178">MGAIDNALTAIESLKLGESFMYQESADRYSVQRSTLSRRHQGIHLSREAQATNQQKLSPEQELELARRIKRLTERRLPPA</sequence>